<sequence>MGGTAGGEDIDQKKAGGIKFNATCTLTKIDEKMVQMILHEYKIFNAEVIFREDSTPDELIDVISGNRVYLPCLYVYNKIDQVSIEEVDRVAHLTSSVVVSCNMKLNLDFLLDCTWQLLSLLRIYTKKPGCAPDFPDPIILRSGANVEHVCHSIHRSIVAVFKYAVVWGKSTKFSPQRVGIHHVMSDEDVIQIVTKK</sequence>
<dbReference type="SUPFAM" id="SSF81271">
    <property type="entry name" value="TGS-like"/>
    <property type="match status" value="1"/>
</dbReference>
<dbReference type="FunFam" id="3.10.20.30:FF:000016">
    <property type="entry name" value="Developmentally-regulated GTP-binding protein 2"/>
    <property type="match status" value="1"/>
</dbReference>
<evidence type="ECO:0000259" key="3">
    <source>
        <dbReference type="PROSITE" id="PS51880"/>
    </source>
</evidence>
<organism evidence="4 5">
    <name type="scientific">Chionoecetes opilio</name>
    <name type="common">Atlantic snow crab</name>
    <name type="synonym">Cancer opilio</name>
    <dbReference type="NCBI Taxonomy" id="41210"/>
    <lineage>
        <taxon>Eukaryota</taxon>
        <taxon>Metazoa</taxon>
        <taxon>Ecdysozoa</taxon>
        <taxon>Arthropoda</taxon>
        <taxon>Crustacea</taxon>
        <taxon>Multicrustacea</taxon>
        <taxon>Malacostraca</taxon>
        <taxon>Eumalacostraca</taxon>
        <taxon>Eucarida</taxon>
        <taxon>Decapoda</taxon>
        <taxon>Pleocyemata</taxon>
        <taxon>Brachyura</taxon>
        <taxon>Eubrachyura</taxon>
        <taxon>Majoidea</taxon>
        <taxon>Majidae</taxon>
        <taxon>Chionoecetes</taxon>
    </lineage>
</organism>
<keyword evidence="5" id="KW-1185">Reference proteome</keyword>
<dbReference type="GO" id="GO:0005525">
    <property type="term" value="F:GTP binding"/>
    <property type="evidence" value="ECO:0007669"/>
    <property type="project" value="UniProtKB-KW"/>
</dbReference>
<name>A0A8J5D0E9_CHIOP</name>
<reference evidence="4" key="1">
    <citation type="submission" date="2020-07" db="EMBL/GenBank/DDBJ databases">
        <title>The High-quality genome of the commercially important snow crab, Chionoecetes opilio.</title>
        <authorList>
            <person name="Jeong J.-H."/>
            <person name="Ryu S."/>
        </authorList>
    </citation>
    <scope>NUCLEOTIDE SEQUENCE</scope>
    <source>
        <strain evidence="4">MADBK_172401_WGS</strain>
        <tissue evidence="4">Digestive gland</tissue>
    </source>
</reference>
<dbReference type="Gene3D" id="6.10.140.1070">
    <property type="match status" value="1"/>
</dbReference>
<dbReference type="InterPro" id="IPR045001">
    <property type="entry name" value="DRG"/>
</dbReference>
<dbReference type="OrthoDB" id="603at2759"/>
<dbReference type="EMBL" id="JACEEZ010007592">
    <property type="protein sequence ID" value="KAG0723930.1"/>
    <property type="molecule type" value="Genomic_DNA"/>
</dbReference>
<dbReference type="InterPro" id="IPR012675">
    <property type="entry name" value="Beta-grasp_dom_sf"/>
</dbReference>
<dbReference type="Pfam" id="PF02824">
    <property type="entry name" value="TGS"/>
    <property type="match status" value="1"/>
</dbReference>
<dbReference type="SUPFAM" id="SSF52540">
    <property type="entry name" value="P-loop containing nucleoside triphosphate hydrolases"/>
    <property type="match status" value="1"/>
</dbReference>
<evidence type="ECO:0000256" key="1">
    <source>
        <dbReference type="ARBA" id="ARBA00022741"/>
    </source>
</evidence>
<dbReference type="CDD" id="cd17231">
    <property type="entry name" value="TGS_DRG2"/>
    <property type="match status" value="1"/>
</dbReference>
<dbReference type="Proteomes" id="UP000770661">
    <property type="component" value="Unassembled WGS sequence"/>
</dbReference>
<keyword evidence="1" id="KW-0547">Nucleotide-binding</keyword>
<comment type="caution">
    <text evidence="4">The sequence shown here is derived from an EMBL/GenBank/DDBJ whole genome shotgun (WGS) entry which is preliminary data.</text>
</comment>
<keyword evidence="2" id="KW-0342">GTP-binding</keyword>
<evidence type="ECO:0000256" key="2">
    <source>
        <dbReference type="ARBA" id="ARBA00023134"/>
    </source>
</evidence>
<proteinExistence type="predicted"/>
<dbReference type="AlphaFoldDB" id="A0A8J5D0E9"/>
<dbReference type="Pfam" id="PF16897">
    <property type="entry name" value="MMR_HSR1_Xtn"/>
    <property type="match status" value="1"/>
</dbReference>
<evidence type="ECO:0000313" key="5">
    <source>
        <dbReference type="Proteomes" id="UP000770661"/>
    </source>
</evidence>
<dbReference type="InterPro" id="IPR027417">
    <property type="entry name" value="P-loop_NTPase"/>
</dbReference>
<dbReference type="InterPro" id="IPR012676">
    <property type="entry name" value="TGS-like"/>
</dbReference>
<accession>A0A8J5D0E9</accession>
<dbReference type="Gene3D" id="3.10.20.30">
    <property type="match status" value="1"/>
</dbReference>
<protein>
    <submittedName>
        <fullName evidence="4">Developmentally-regulated GTP-binding protein 2</fullName>
    </submittedName>
</protein>
<dbReference type="InterPro" id="IPR031662">
    <property type="entry name" value="GTP-binding_2"/>
</dbReference>
<feature type="domain" description="TGS" evidence="3">
    <location>
        <begin position="119"/>
        <end position="194"/>
    </location>
</feature>
<gene>
    <name evidence="4" type="primary">DRG2</name>
    <name evidence="4" type="ORF">GWK47_005331</name>
</gene>
<evidence type="ECO:0000313" key="4">
    <source>
        <dbReference type="EMBL" id="KAG0723930.1"/>
    </source>
</evidence>
<dbReference type="PROSITE" id="PS51880">
    <property type="entry name" value="TGS"/>
    <property type="match status" value="1"/>
</dbReference>
<dbReference type="PANTHER" id="PTHR43127">
    <property type="entry name" value="DEVELOPMENTALLY-REGULATED GTP-BINDING PROTEIN 2"/>
    <property type="match status" value="1"/>
</dbReference>
<dbReference type="GO" id="GO:0003924">
    <property type="term" value="F:GTPase activity"/>
    <property type="evidence" value="ECO:0007669"/>
    <property type="project" value="InterPro"/>
</dbReference>
<dbReference type="InterPro" id="IPR004095">
    <property type="entry name" value="TGS"/>
</dbReference>